<evidence type="ECO:0000256" key="3">
    <source>
        <dbReference type="ARBA" id="ARBA00022980"/>
    </source>
</evidence>
<feature type="compositionally biased region" description="Basic residues" evidence="6">
    <location>
        <begin position="60"/>
        <end position="74"/>
    </location>
</feature>
<dbReference type="AlphaFoldDB" id="A0A0S4J2H1"/>
<keyword evidence="2" id="KW-0677">Repeat</keyword>
<evidence type="ECO:0000256" key="1">
    <source>
        <dbReference type="ARBA" id="ARBA00022574"/>
    </source>
</evidence>
<gene>
    <name evidence="7" type="ORF">BSAL_82135</name>
</gene>
<dbReference type="PRINTS" id="PR00320">
    <property type="entry name" value="GPROTEINBRPT"/>
</dbReference>
<dbReference type="OrthoDB" id="674604at2759"/>
<sequence length="417" mass="45413">MGCGISSGRDDSNYHGVAAPYGALLNQNGSSASSMSSASETSSEASDDFDDPEPQPERQTKKRSKGKKKRKKRKDGQMLNFGDFRVKMVDELGKEDTVPNQTQSRIAHAAAPGIAVIKRYAVRTCGGHSSRIKLSLVSPSEKNLLSCSNEDATVSMWDLNQRVEVGRLVGHDDAVIGGCVSADSRLIATTSRDATLIVWDISTQKIFLSLTHPKVVVCCCFSPDSQLVVSGCQDQVCRVWDLRTSKEIINFAEHRGIVMSMAYAPNSSFIASGGSDKKVFLWNLMSPKSMLTFNGHTGAVVSLDVNDNSSLVVSADERLVIVWRSDNGLKMHCFDAGKIACAPVRRGFWNCVCFGPGNFNELVVIGCSNRMLYFFHEQGREELSLYLRAAVCSIGRGTEQHIAVGDAFGNNYIVSLS</sequence>
<dbReference type="Pfam" id="PF00400">
    <property type="entry name" value="WD40"/>
    <property type="match status" value="5"/>
</dbReference>
<keyword evidence="1 5" id="KW-0853">WD repeat</keyword>
<dbReference type="Gene3D" id="2.130.10.10">
    <property type="entry name" value="YVTN repeat-like/Quinoprotein amine dehydrogenase"/>
    <property type="match status" value="2"/>
</dbReference>
<evidence type="ECO:0000313" key="7">
    <source>
        <dbReference type="EMBL" id="CUG62642.1"/>
    </source>
</evidence>
<dbReference type="Proteomes" id="UP000051952">
    <property type="component" value="Unassembled WGS sequence"/>
</dbReference>
<dbReference type="GO" id="GO:0000398">
    <property type="term" value="P:mRNA splicing, via spliceosome"/>
    <property type="evidence" value="ECO:0007669"/>
    <property type="project" value="TreeGrafter"/>
</dbReference>
<feature type="compositionally biased region" description="Low complexity" evidence="6">
    <location>
        <begin position="30"/>
        <end position="44"/>
    </location>
</feature>
<dbReference type="GO" id="GO:0046540">
    <property type="term" value="C:U4/U6 x U5 tri-snRNP complex"/>
    <property type="evidence" value="ECO:0007669"/>
    <property type="project" value="TreeGrafter"/>
</dbReference>
<dbReference type="PANTHER" id="PTHR19846">
    <property type="entry name" value="WD40 REPEAT PROTEIN"/>
    <property type="match status" value="1"/>
</dbReference>
<dbReference type="InterPro" id="IPR036322">
    <property type="entry name" value="WD40_repeat_dom_sf"/>
</dbReference>
<dbReference type="InterPro" id="IPR015943">
    <property type="entry name" value="WD40/YVTN_repeat-like_dom_sf"/>
</dbReference>
<protein>
    <submittedName>
        <fullName evidence="7">WD40 repeat-containing protein, putative</fullName>
    </submittedName>
</protein>
<dbReference type="GO" id="GO:0030621">
    <property type="term" value="F:U4 snRNA binding"/>
    <property type="evidence" value="ECO:0007669"/>
    <property type="project" value="TreeGrafter"/>
</dbReference>
<evidence type="ECO:0000256" key="6">
    <source>
        <dbReference type="SAM" id="MobiDB-lite"/>
    </source>
</evidence>
<organism evidence="7 8">
    <name type="scientific">Bodo saltans</name>
    <name type="common">Flagellated protozoan</name>
    <dbReference type="NCBI Taxonomy" id="75058"/>
    <lineage>
        <taxon>Eukaryota</taxon>
        <taxon>Discoba</taxon>
        <taxon>Euglenozoa</taxon>
        <taxon>Kinetoplastea</taxon>
        <taxon>Metakinetoplastina</taxon>
        <taxon>Eubodonida</taxon>
        <taxon>Bodonidae</taxon>
        <taxon>Bodo</taxon>
    </lineage>
</organism>
<dbReference type="GO" id="GO:0017070">
    <property type="term" value="F:U6 snRNA binding"/>
    <property type="evidence" value="ECO:0007669"/>
    <property type="project" value="TreeGrafter"/>
</dbReference>
<dbReference type="InterPro" id="IPR001680">
    <property type="entry name" value="WD40_rpt"/>
</dbReference>
<proteinExistence type="predicted"/>
<reference evidence="8" key="1">
    <citation type="submission" date="2015-09" db="EMBL/GenBank/DDBJ databases">
        <authorList>
            <consortium name="Pathogen Informatics"/>
        </authorList>
    </citation>
    <scope>NUCLEOTIDE SEQUENCE [LARGE SCALE GENOMIC DNA]</scope>
    <source>
        <strain evidence="8">Lake Konstanz</strain>
    </source>
</reference>
<dbReference type="VEuPathDB" id="TriTrypDB:BSAL_82135"/>
<dbReference type="OMA" id="TEQHIAV"/>
<dbReference type="PROSITE" id="PS00678">
    <property type="entry name" value="WD_REPEATS_1"/>
    <property type="match status" value="3"/>
</dbReference>
<feature type="repeat" description="WD" evidence="5">
    <location>
        <begin position="168"/>
        <end position="209"/>
    </location>
</feature>
<dbReference type="SUPFAM" id="SSF50978">
    <property type="entry name" value="WD40 repeat-like"/>
    <property type="match status" value="1"/>
</dbReference>
<dbReference type="SMART" id="SM00320">
    <property type="entry name" value="WD40"/>
    <property type="match status" value="6"/>
</dbReference>
<name>A0A0S4J2H1_BODSA</name>
<dbReference type="EMBL" id="CYKH01000904">
    <property type="protein sequence ID" value="CUG62642.1"/>
    <property type="molecule type" value="Genomic_DNA"/>
</dbReference>
<dbReference type="PROSITE" id="PS50082">
    <property type="entry name" value="WD_REPEATS_2"/>
    <property type="match status" value="3"/>
</dbReference>
<keyword evidence="3" id="KW-0689">Ribosomal protein</keyword>
<evidence type="ECO:0000256" key="4">
    <source>
        <dbReference type="ARBA" id="ARBA00023274"/>
    </source>
</evidence>
<feature type="repeat" description="WD" evidence="5">
    <location>
        <begin position="209"/>
        <end position="250"/>
    </location>
</feature>
<dbReference type="InterPro" id="IPR019775">
    <property type="entry name" value="WD40_repeat_CS"/>
</dbReference>
<dbReference type="GO" id="GO:0005840">
    <property type="term" value="C:ribosome"/>
    <property type="evidence" value="ECO:0007669"/>
    <property type="project" value="UniProtKB-KW"/>
</dbReference>
<evidence type="ECO:0000256" key="5">
    <source>
        <dbReference type="PROSITE-ProRule" id="PRU00221"/>
    </source>
</evidence>
<evidence type="ECO:0000313" key="8">
    <source>
        <dbReference type="Proteomes" id="UP000051952"/>
    </source>
</evidence>
<dbReference type="InterPro" id="IPR020472">
    <property type="entry name" value="WD40_PAC1"/>
</dbReference>
<accession>A0A0S4J2H1</accession>
<dbReference type="CDD" id="cd00200">
    <property type="entry name" value="WD40"/>
    <property type="match status" value="1"/>
</dbReference>
<feature type="compositionally biased region" description="Acidic residues" evidence="6">
    <location>
        <begin position="45"/>
        <end position="54"/>
    </location>
</feature>
<keyword evidence="8" id="KW-1185">Reference proteome</keyword>
<keyword evidence="4" id="KW-0687">Ribonucleoprotein</keyword>
<feature type="repeat" description="WD" evidence="5">
    <location>
        <begin position="251"/>
        <end position="292"/>
    </location>
</feature>
<evidence type="ECO:0000256" key="2">
    <source>
        <dbReference type="ARBA" id="ARBA00022737"/>
    </source>
</evidence>
<feature type="region of interest" description="Disordered" evidence="6">
    <location>
        <begin position="24"/>
        <end position="77"/>
    </location>
</feature>
<dbReference type="PANTHER" id="PTHR19846:SF0">
    <property type="entry name" value="PRE-MRNA PROCESSING FACTOR 4"/>
    <property type="match status" value="1"/>
</dbReference>
<dbReference type="PROSITE" id="PS50294">
    <property type="entry name" value="WD_REPEATS_REGION"/>
    <property type="match status" value="3"/>
</dbReference>